<proteinExistence type="inferred from homology"/>
<dbReference type="EC" id="3.5.4.26" evidence="14"/>
<dbReference type="SUPFAM" id="SSF53927">
    <property type="entry name" value="Cytidine deaminase-like"/>
    <property type="match status" value="1"/>
</dbReference>
<dbReference type="NCBIfam" id="TIGR00326">
    <property type="entry name" value="eubact_ribD"/>
    <property type="match status" value="1"/>
</dbReference>
<dbReference type="EMBL" id="JBHSLD010000004">
    <property type="protein sequence ID" value="MFC5379731.1"/>
    <property type="molecule type" value="Genomic_DNA"/>
</dbReference>
<comment type="cofactor">
    <cofactor evidence="14">
        <name>Zn(2+)</name>
        <dbReference type="ChEBI" id="CHEBI:29105"/>
    </cofactor>
    <text evidence="14">Binds 1 zinc ion.</text>
</comment>
<dbReference type="PANTHER" id="PTHR38011:SF7">
    <property type="entry name" value="2,5-DIAMINO-6-RIBOSYLAMINO-4(3H)-PYRIMIDINONE 5'-PHOSPHATE REDUCTASE"/>
    <property type="match status" value="1"/>
</dbReference>
<evidence type="ECO:0000256" key="12">
    <source>
        <dbReference type="ARBA" id="ARBA00049861"/>
    </source>
</evidence>
<evidence type="ECO:0000256" key="1">
    <source>
        <dbReference type="ARBA" id="ARBA00002151"/>
    </source>
</evidence>
<keyword evidence="7 14" id="KW-0479">Metal-binding</keyword>
<dbReference type="PIRSF" id="PIRSF006769">
    <property type="entry name" value="RibD"/>
    <property type="match status" value="1"/>
</dbReference>
<comment type="pathway">
    <text evidence="2 14">Cofactor biosynthesis; riboflavin biosynthesis; 5-amino-6-(D-ribitylamino)uracil from GTP: step 2/4.</text>
</comment>
<comment type="function">
    <text evidence="1 14">Converts 2,5-diamino-6-(ribosylamino)-4(3h)-pyrimidinone 5'-phosphate into 5-amino-6-(ribosylamino)-2,4(1h,3h)-pyrimidinedione 5'-phosphate.</text>
</comment>
<evidence type="ECO:0000256" key="13">
    <source>
        <dbReference type="ARBA" id="ARBA00049886"/>
    </source>
</evidence>
<dbReference type="GO" id="GO:0008835">
    <property type="term" value="F:diaminohydroxyphosphoribosylaminopyrimidine deaminase activity"/>
    <property type="evidence" value="ECO:0007669"/>
    <property type="project" value="UniProtKB-EC"/>
</dbReference>
<dbReference type="Pfam" id="PF01872">
    <property type="entry name" value="RibD_C"/>
    <property type="match status" value="1"/>
</dbReference>
<dbReference type="GO" id="GO:0008703">
    <property type="term" value="F:5-amino-6-(5-phosphoribosylamino)uracil reductase activity"/>
    <property type="evidence" value="ECO:0007669"/>
    <property type="project" value="UniProtKB-EC"/>
</dbReference>
<evidence type="ECO:0000256" key="4">
    <source>
        <dbReference type="ARBA" id="ARBA00005259"/>
    </source>
</evidence>
<evidence type="ECO:0000256" key="14">
    <source>
        <dbReference type="PIRNR" id="PIRNR006769"/>
    </source>
</evidence>
<dbReference type="InterPro" id="IPR050765">
    <property type="entry name" value="Riboflavin_Biosynth_HTPR"/>
</dbReference>
<dbReference type="Gene3D" id="3.40.140.10">
    <property type="entry name" value="Cytidine Deaminase, domain 2"/>
    <property type="match status" value="1"/>
</dbReference>
<dbReference type="Pfam" id="PF00383">
    <property type="entry name" value="dCMP_cyt_deam_1"/>
    <property type="match status" value="1"/>
</dbReference>
<organism evidence="16 17">
    <name type="scientific">Aquipuribacter nitratireducens</name>
    <dbReference type="NCBI Taxonomy" id="650104"/>
    <lineage>
        <taxon>Bacteria</taxon>
        <taxon>Bacillati</taxon>
        <taxon>Actinomycetota</taxon>
        <taxon>Actinomycetes</taxon>
        <taxon>Micrococcales</taxon>
        <taxon>Intrasporangiaceae</taxon>
        <taxon>Aquipuribacter</taxon>
    </lineage>
</organism>
<evidence type="ECO:0000256" key="6">
    <source>
        <dbReference type="ARBA" id="ARBA00022619"/>
    </source>
</evidence>
<evidence type="ECO:0000313" key="16">
    <source>
        <dbReference type="EMBL" id="MFC5379731.1"/>
    </source>
</evidence>
<comment type="catalytic activity">
    <reaction evidence="12 14">
        <text>5-amino-6-(5-phospho-D-ribitylamino)uracil + NADP(+) = 5-amino-6-(5-phospho-D-ribosylamino)uracil + NADPH + H(+)</text>
        <dbReference type="Rhea" id="RHEA:17845"/>
        <dbReference type="ChEBI" id="CHEBI:15378"/>
        <dbReference type="ChEBI" id="CHEBI:57783"/>
        <dbReference type="ChEBI" id="CHEBI:58349"/>
        <dbReference type="ChEBI" id="CHEBI:58421"/>
        <dbReference type="ChEBI" id="CHEBI:58453"/>
        <dbReference type="EC" id="1.1.1.193"/>
    </reaction>
</comment>
<evidence type="ECO:0000313" key="17">
    <source>
        <dbReference type="Proteomes" id="UP001596122"/>
    </source>
</evidence>
<protein>
    <recommendedName>
        <fullName evidence="14">Riboflavin biosynthesis protein RibD</fullName>
    </recommendedName>
    <domain>
        <recommendedName>
            <fullName evidence="14">Diaminohydroxyphosphoribosylaminopyrimidine deaminase</fullName>
            <shortName evidence="14">DRAP deaminase</shortName>
            <ecNumber evidence="14">3.5.4.26</ecNumber>
        </recommendedName>
        <alternativeName>
            <fullName evidence="14">Riboflavin-specific deaminase</fullName>
        </alternativeName>
    </domain>
    <domain>
        <recommendedName>
            <fullName evidence="14">5-amino-6-(5-phosphoribosylamino)uracil reductase</fullName>
            <ecNumber evidence="14">1.1.1.193</ecNumber>
        </recommendedName>
        <alternativeName>
            <fullName evidence="14">HTP reductase</fullName>
        </alternativeName>
    </domain>
</protein>
<dbReference type="PANTHER" id="PTHR38011">
    <property type="entry name" value="DIHYDROFOLATE REDUCTASE FAMILY PROTEIN (AFU_ORTHOLOGUE AFUA_8G06820)"/>
    <property type="match status" value="1"/>
</dbReference>
<evidence type="ECO:0000256" key="8">
    <source>
        <dbReference type="ARBA" id="ARBA00022833"/>
    </source>
</evidence>
<gene>
    <name evidence="16" type="primary">ribD</name>
    <name evidence="16" type="ORF">ACFPJ6_02900</name>
</gene>
<comment type="similarity">
    <text evidence="4 14">In the N-terminal section; belongs to the cytidine and deoxycytidylate deaminase family.</text>
</comment>
<dbReference type="EC" id="1.1.1.193" evidence="14"/>
<evidence type="ECO:0000256" key="9">
    <source>
        <dbReference type="ARBA" id="ARBA00022857"/>
    </source>
</evidence>
<keyword evidence="17" id="KW-1185">Reference proteome</keyword>
<comment type="caution">
    <text evidence="16">The sequence shown here is derived from an EMBL/GenBank/DDBJ whole genome shotgun (WGS) entry which is preliminary data.</text>
</comment>
<comment type="pathway">
    <text evidence="3 14">Cofactor biosynthesis; riboflavin biosynthesis; 5-amino-6-(D-ribitylamino)uracil from GTP: step 3/4.</text>
</comment>
<comment type="catalytic activity">
    <reaction evidence="13 14">
        <text>2,5-diamino-6-hydroxy-4-(5-phosphoribosylamino)-pyrimidine + H2O + H(+) = 5-amino-6-(5-phospho-D-ribosylamino)uracil + NH4(+)</text>
        <dbReference type="Rhea" id="RHEA:21868"/>
        <dbReference type="ChEBI" id="CHEBI:15377"/>
        <dbReference type="ChEBI" id="CHEBI:15378"/>
        <dbReference type="ChEBI" id="CHEBI:28938"/>
        <dbReference type="ChEBI" id="CHEBI:58453"/>
        <dbReference type="ChEBI" id="CHEBI:58614"/>
        <dbReference type="EC" id="3.5.4.26"/>
    </reaction>
</comment>
<evidence type="ECO:0000256" key="3">
    <source>
        <dbReference type="ARBA" id="ARBA00004910"/>
    </source>
</evidence>
<evidence type="ECO:0000256" key="5">
    <source>
        <dbReference type="ARBA" id="ARBA00007417"/>
    </source>
</evidence>
<dbReference type="PROSITE" id="PS00903">
    <property type="entry name" value="CYT_DCMP_DEAMINASES_1"/>
    <property type="match status" value="1"/>
</dbReference>
<dbReference type="InterPro" id="IPR002734">
    <property type="entry name" value="RibDG_C"/>
</dbReference>
<reference evidence="17" key="1">
    <citation type="journal article" date="2019" name="Int. J. Syst. Evol. Microbiol.">
        <title>The Global Catalogue of Microorganisms (GCM) 10K type strain sequencing project: providing services to taxonomists for standard genome sequencing and annotation.</title>
        <authorList>
            <consortium name="The Broad Institute Genomics Platform"/>
            <consortium name="The Broad Institute Genome Sequencing Center for Infectious Disease"/>
            <person name="Wu L."/>
            <person name="Ma J."/>
        </authorList>
    </citation>
    <scope>NUCLEOTIDE SEQUENCE [LARGE SCALE GENOMIC DNA]</scope>
    <source>
        <strain evidence="17">CCUG 43114</strain>
    </source>
</reference>
<dbReference type="SUPFAM" id="SSF53597">
    <property type="entry name" value="Dihydrofolate reductase-like"/>
    <property type="match status" value="1"/>
</dbReference>
<evidence type="ECO:0000259" key="15">
    <source>
        <dbReference type="PROSITE" id="PS51747"/>
    </source>
</evidence>
<keyword evidence="6 14" id="KW-0686">Riboflavin biosynthesis</keyword>
<feature type="domain" description="CMP/dCMP-type deaminase" evidence="15">
    <location>
        <begin position="8"/>
        <end position="132"/>
    </location>
</feature>
<evidence type="ECO:0000256" key="7">
    <source>
        <dbReference type="ARBA" id="ARBA00022723"/>
    </source>
</evidence>
<evidence type="ECO:0000256" key="11">
    <source>
        <dbReference type="ARBA" id="ARBA00023268"/>
    </source>
</evidence>
<dbReference type="Gene3D" id="3.40.430.10">
    <property type="entry name" value="Dihydrofolate Reductase, subunit A"/>
    <property type="match status" value="1"/>
</dbReference>
<comment type="similarity">
    <text evidence="5 14">In the C-terminal section; belongs to the HTP reductase family.</text>
</comment>
<keyword evidence="10 14" id="KW-0560">Oxidoreductase</keyword>
<dbReference type="InterPro" id="IPR024072">
    <property type="entry name" value="DHFR-like_dom_sf"/>
</dbReference>
<dbReference type="InterPro" id="IPR016192">
    <property type="entry name" value="APOBEC/CMP_deaminase_Zn-bd"/>
</dbReference>
<keyword evidence="14 16" id="KW-0378">Hydrolase</keyword>
<dbReference type="InterPro" id="IPR002125">
    <property type="entry name" value="CMP_dCMP_dom"/>
</dbReference>
<dbReference type="InterPro" id="IPR004794">
    <property type="entry name" value="Eubact_RibD"/>
</dbReference>
<name>A0ABW0GMM9_9MICO</name>
<dbReference type="Proteomes" id="UP001596122">
    <property type="component" value="Unassembled WGS sequence"/>
</dbReference>
<dbReference type="InterPro" id="IPR016193">
    <property type="entry name" value="Cytidine_deaminase-like"/>
</dbReference>
<keyword evidence="11" id="KW-0511">Multifunctional enzyme</keyword>
<sequence length="353" mass="36669">MTTGATTAHEDEAMRRALALAAHGPAHGPNPRVGCVLLDADGRVLGEGHHEGAGTAHAEVAALADAQRQGRDTHGATAVVTLEPCNHRGRTGPCSRALLAAGVRRVVVAVEDPDPRAAGGARTLRAAGVEVVAGPHRDEALALTRYWRHAVSTGRPFVTLKWAATLDGRVAAADGTSRWLTGVAARADVHRRRATADAVLVGTGTAIVDDPWLTTRDPARPTEPLARQPLRVVLGERGLPAGARVLDDAAESLQLRTRDVPAALAALAEREVRHVWVEGGPTVAAAFLRAGVVDEVVTYLAPAVLGSGPAAVGDLGVRTVADVPRLQLVDVARLEGDVVVVSRPVPPPVEESA</sequence>
<keyword evidence="8 14" id="KW-0862">Zinc</keyword>
<keyword evidence="9 14" id="KW-0521">NADP</keyword>
<dbReference type="RefSeq" id="WP_340268959.1">
    <property type="nucleotide sequence ID" value="NZ_JBBEOG010000003.1"/>
</dbReference>
<accession>A0ABW0GMM9</accession>
<dbReference type="PROSITE" id="PS51747">
    <property type="entry name" value="CYT_DCMP_DEAMINASES_2"/>
    <property type="match status" value="1"/>
</dbReference>
<evidence type="ECO:0000256" key="10">
    <source>
        <dbReference type="ARBA" id="ARBA00023002"/>
    </source>
</evidence>
<evidence type="ECO:0000256" key="2">
    <source>
        <dbReference type="ARBA" id="ARBA00004882"/>
    </source>
</evidence>